<dbReference type="InterPro" id="IPR008993">
    <property type="entry name" value="TIMP-like_OB-fold"/>
</dbReference>
<dbReference type="Proteomes" id="UP000662783">
    <property type="component" value="Chromosome"/>
</dbReference>
<evidence type="ECO:0000313" key="2">
    <source>
        <dbReference type="EMBL" id="QSE99007.1"/>
    </source>
</evidence>
<accession>A0A974WKR6</accession>
<protein>
    <submittedName>
        <fullName evidence="2">Uncharacterized protein</fullName>
    </submittedName>
</protein>
<dbReference type="KEGG" id="fuv:JR347_07950"/>
<evidence type="ECO:0000256" key="1">
    <source>
        <dbReference type="SAM" id="SignalP"/>
    </source>
</evidence>
<feature type="signal peptide" evidence="1">
    <location>
        <begin position="1"/>
        <end position="21"/>
    </location>
</feature>
<dbReference type="Gene3D" id="2.40.50.120">
    <property type="match status" value="1"/>
</dbReference>
<evidence type="ECO:0000313" key="3">
    <source>
        <dbReference type="Proteomes" id="UP000662783"/>
    </source>
</evidence>
<feature type="chain" id="PRO_5036879441" evidence="1">
    <location>
        <begin position="22"/>
        <end position="169"/>
    </location>
</feature>
<reference evidence="2" key="1">
    <citation type="submission" date="2021-02" db="EMBL/GenBank/DDBJ databases">
        <title>Fulvivirga sp. S481 isolated from sea water.</title>
        <authorList>
            <person name="Bae S.S."/>
            <person name="Baek K."/>
        </authorList>
    </citation>
    <scope>NUCLEOTIDE SEQUENCE</scope>
    <source>
        <strain evidence="2">S481</strain>
    </source>
</reference>
<proteinExistence type="predicted"/>
<organism evidence="2 3">
    <name type="scientific">Fulvivirga lutea</name>
    <dbReference type="NCBI Taxonomy" id="2810512"/>
    <lineage>
        <taxon>Bacteria</taxon>
        <taxon>Pseudomonadati</taxon>
        <taxon>Bacteroidota</taxon>
        <taxon>Cytophagia</taxon>
        <taxon>Cytophagales</taxon>
        <taxon>Fulvivirgaceae</taxon>
        <taxon>Fulvivirga</taxon>
    </lineage>
</organism>
<dbReference type="EMBL" id="CP070608">
    <property type="protein sequence ID" value="QSE99007.1"/>
    <property type="molecule type" value="Genomic_DNA"/>
</dbReference>
<gene>
    <name evidence="2" type="ORF">JR347_07950</name>
</gene>
<keyword evidence="1" id="KW-0732">Signal</keyword>
<name>A0A974WKR6_9BACT</name>
<dbReference type="AlphaFoldDB" id="A0A974WKR6"/>
<dbReference type="RefSeq" id="WP_205723518.1">
    <property type="nucleotide sequence ID" value="NZ_CP070608.1"/>
</dbReference>
<dbReference type="SUPFAM" id="SSF50242">
    <property type="entry name" value="TIMP-like"/>
    <property type="match status" value="1"/>
</dbReference>
<keyword evidence="3" id="KW-1185">Reference proteome</keyword>
<sequence>MQKLILTTSIMLFAISFDVFGCSCSGNNTIESEIDNSSSVILGRIISEEEITLIDSGNSTLPDSIFVDAFLSSQVIKKFQVELIKAFKGNFDSEIIAIYSGRGGGDCGYHFEIDKTYVIYADDISYFEHDESTMPYPKGKNIAWTNICDRTNFSKQSEIHRIEKYLKTE</sequence>